<dbReference type="EMBL" id="JARKIE010000077">
    <property type="protein sequence ID" value="KAJ7688703.1"/>
    <property type="molecule type" value="Genomic_DNA"/>
</dbReference>
<accession>A0AAD7DF05</accession>
<protein>
    <submittedName>
        <fullName evidence="2">Uncharacterized protein</fullName>
    </submittedName>
</protein>
<reference evidence="2" key="1">
    <citation type="submission" date="2023-03" db="EMBL/GenBank/DDBJ databases">
        <title>Massive genome expansion in bonnet fungi (Mycena s.s.) driven by repeated elements and novel gene families across ecological guilds.</title>
        <authorList>
            <consortium name="Lawrence Berkeley National Laboratory"/>
            <person name="Harder C.B."/>
            <person name="Miyauchi S."/>
            <person name="Viragh M."/>
            <person name="Kuo A."/>
            <person name="Thoen E."/>
            <person name="Andreopoulos B."/>
            <person name="Lu D."/>
            <person name="Skrede I."/>
            <person name="Drula E."/>
            <person name="Henrissat B."/>
            <person name="Morin E."/>
            <person name="Kohler A."/>
            <person name="Barry K."/>
            <person name="LaButti K."/>
            <person name="Morin E."/>
            <person name="Salamov A."/>
            <person name="Lipzen A."/>
            <person name="Mereny Z."/>
            <person name="Hegedus B."/>
            <person name="Baldrian P."/>
            <person name="Stursova M."/>
            <person name="Weitz H."/>
            <person name="Taylor A."/>
            <person name="Grigoriev I.V."/>
            <person name="Nagy L.G."/>
            <person name="Martin F."/>
            <person name="Kauserud H."/>
        </authorList>
    </citation>
    <scope>NUCLEOTIDE SEQUENCE</scope>
    <source>
        <strain evidence="2">CBHHK067</strain>
    </source>
</reference>
<dbReference type="AlphaFoldDB" id="A0AAD7DF05"/>
<name>A0AAD7DF05_MYCRO</name>
<proteinExistence type="predicted"/>
<organism evidence="2 3">
    <name type="scientific">Mycena rosella</name>
    <name type="common">Pink bonnet</name>
    <name type="synonym">Agaricus rosellus</name>
    <dbReference type="NCBI Taxonomy" id="1033263"/>
    <lineage>
        <taxon>Eukaryota</taxon>
        <taxon>Fungi</taxon>
        <taxon>Dikarya</taxon>
        <taxon>Basidiomycota</taxon>
        <taxon>Agaricomycotina</taxon>
        <taxon>Agaricomycetes</taxon>
        <taxon>Agaricomycetidae</taxon>
        <taxon>Agaricales</taxon>
        <taxon>Marasmiineae</taxon>
        <taxon>Mycenaceae</taxon>
        <taxon>Mycena</taxon>
    </lineage>
</organism>
<sequence length="230" mass="25065">MPVCPNHRFVQKRPKDQKPPVPPGKIVDRHGNAEAVRDPSHHDDYVTLDSIGRNNGLGGAGHARPRCGEDAEIQHTATALLLASGKTGPLPWLNETPHANTTLSVLAVVWQGKINIMQQCLFSVPRPSKGQPTAPATPSESLWFWNAMSLHGARYGRIRTLSRLILEVSPTLCALLWRRPTDLMILDDDPATSLGDIGPQNYTAHSNTTRSAPEFPDAAFGKPSANFGYT</sequence>
<dbReference type="Proteomes" id="UP001221757">
    <property type="component" value="Unassembled WGS sequence"/>
</dbReference>
<gene>
    <name evidence="2" type="ORF">B0H17DRAFT_1135463</name>
</gene>
<evidence type="ECO:0000256" key="1">
    <source>
        <dbReference type="SAM" id="MobiDB-lite"/>
    </source>
</evidence>
<evidence type="ECO:0000313" key="2">
    <source>
        <dbReference type="EMBL" id="KAJ7688703.1"/>
    </source>
</evidence>
<keyword evidence="3" id="KW-1185">Reference proteome</keyword>
<feature type="region of interest" description="Disordered" evidence="1">
    <location>
        <begin position="1"/>
        <end position="25"/>
    </location>
</feature>
<comment type="caution">
    <text evidence="2">The sequence shown here is derived from an EMBL/GenBank/DDBJ whole genome shotgun (WGS) entry which is preliminary data.</text>
</comment>
<evidence type="ECO:0000313" key="3">
    <source>
        <dbReference type="Proteomes" id="UP001221757"/>
    </source>
</evidence>